<organism evidence="1">
    <name type="scientific">Dyadobacter sp. 676</name>
    <dbReference type="NCBI Taxonomy" id="3088362"/>
    <lineage>
        <taxon>Bacteria</taxon>
        <taxon>Pseudomonadati</taxon>
        <taxon>Bacteroidota</taxon>
        <taxon>Cytophagia</taxon>
        <taxon>Cytophagales</taxon>
        <taxon>Spirosomataceae</taxon>
        <taxon>Dyadobacter</taxon>
    </lineage>
</organism>
<reference evidence="1" key="1">
    <citation type="submission" date="2024-06" db="EMBL/GenBank/DDBJ databases">
        <title>Sequencing and assembly of the genome of Dyadobacter sp. strain 676, a symbiont of Cyamopsis tetragonoloba.</title>
        <authorList>
            <person name="Guro P."/>
            <person name="Sazanova A."/>
            <person name="Kuznetsova I."/>
            <person name="Belimov A."/>
            <person name="Safronova V."/>
        </authorList>
    </citation>
    <scope>NUCLEOTIDE SEQUENCE</scope>
    <source>
        <strain evidence="1">676</strain>
    </source>
</reference>
<dbReference type="RefSeq" id="WP_353718785.1">
    <property type="nucleotide sequence ID" value="NZ_CP159289.1"/>
</dbReference>
<sequence>MKQYLALLTLALLCRACDERTSLPREGNDPVFGRLQSSRFYFVDKSHFQIDYYFNKAGLLEREVQIGDDGSALFETVYQYDNGNLIAQMMRTAPRVAAFTYNHPNPHYQLTGRNDFSRFLSKNNITAIKSVIEHGQPSNELTKYSYEYSATGLPIRKYHVWGAGKKNLDQEFIYD</sequence>
<accession>A0AAU8FFV0</accession>
<evidence type="ECO:0000313" key="1">
    <source>
        <dbReference type="EMBL" id="XCH23459.1"/>
    </source>
</evidence>
<dbReference type="AlphaFoldDB" id="A0AAU8FFV0"/>
<name>A0AAU8FFV0_9BACT</name>
<gene>
    <name evidence="1" type="ORF">ABV298_24560</name>
</gene>
<protein>
    <recommendedName>
        <fullName evidence="2">YD repeat-containing protein</fullName>
    </recommendedName>
</protein>
<evidence type="ECO:0008006" key="2">
    <source>
        <dbReference type="Google" id="ProtNLM"/>
    </source>
</evidence>
<dbReference type="EMBL" id="CP159289">
    <property type="protein sequence ID" value="XCH23459.1"/>
    <property type="molecule type" value="Genomic_DNA"/>
</dbReference>
<proteinExistence type="predicted"/>